<sequence>MEKIKAMGMNTVSFYSHWGYHAPTNDTLDFETGAHDIGRIYEIAKNLGLFVHARPGPYINAETSAGGMPLWLTTGEYGALRDNATVFTGAWRPYMSKVEEITAPFQVTNNGTVILYQIENEFPNQWSNVEEKIPRPVPIAYMETLFENAQSNGIVVPLTHNMPNRQAKAWSIDYDTAGARGNVHIYGLDNYPTCWSCIPSDCSTSNPSFTLMDYTAHFNEVSPKQPSMMPEFQGGALNPWDGPAEGCEAKTDESFVNFYYRDNVAQRVTILGLYMIHGGTNWGWIGAPFVPTSYGYSAAIAENRTIGSKYYEIKSLALFTRAAKDLTKTDIVGNSTSYTDNEAITTIELRNPDTDAGFYAIRHTDPTSSDEQSLRLSVRTSAGNFTVPIVSGNDKMSLNGHVAKILVTDFNYGRMNLVYSTAEVLTYGIFDSQPILVLWVFNGEGGEFFIEGATSGKVVGGDASKVQFVKPEKGLIANFKDQTGMTVVTTNEGARVLLMDRDTAHLFWVPALTTDPTVPVDQVAFVQGPHLVRGAQLEGSVISIRGDSNETKRIEVFAAKQAKTIRWNGKRLKTQRTNWGSLTAEIGGPEVFETPKLGTWRVQDSLIERHTNYSDSGLAWVDADDMETSSQYDDATKPYLYSNQYGFHNGVHLWRGYFNGTADVVYLEVQGGIAHGWTAWLNGKFIGSFLGDLSSSTGAKEFSFPNETVSDKQNVLLVMQDITGHDQGSGSLNIRGIVNATLLNSESGFSSWKVAGTAGGATGSFLDPVRTHYNEGGLRAERLGWHLPGFDDSRWPKKSPGDGFTGAGVRFYRTHLPLDTPAGHDVALSVKLNFDSDETSNSFRGYIYINGYQYGRYYPYLNDAMNTFPAPPGVWNYNGDNVIGLAIWNQEEKEVKCDLEVKVEYVLASSLDVKFDGTYLRPGWDEKRLLYT</sequence>
<dbReference type="InterPro" id="IPR037110">
    <property type="entry name" value="Betagal_dom2_sf"/>
</dbReference>
<dbReference type="GO" id="GO:0004565">
    <property type="term" value="F:beta-galactosidase activity"/>
    <property type="evidence" value="ECO:0007669"/>
    <property type="project" value="UniProtKB-EC"/>
</dbReference>
<keyword evidence="12" id="KW-1185">Reference proteome</keyword>
<evidence type="ECO:0000313" key="11">
    <source>
        <dbReference type="EMBL" id="RDW70923.1"/>
    </source>
</evidence>
<comment type="function">
    <text evidence="2">Cleaves beta-linked terminal galactosyl residues from gangliosides, glycoproteins, and glycosaminoglycans.</text>
</comment>
<dbReference type="InterPro" id="IPR025972">
    <property type="entry name" value="BetaGal_dom3"/>
</dbReference>
<dbReference type="RefSeq" id="XP_026601454.1">
    <property type="nucleotide sequence ID" value="XM_026750450.1"/>
</dbReference>
<dbReference type="GO" id="GO:0005975">
    <property type="term" value="P:carbohydrate metabolic process"/>
    <property type="evidence" value="ECO:0007669"/>
    <property type="project" value="InterPro"/>
</dbReference>
<dbReference type="Pfam" id="PF01301">
    <property type="entry name" value="Glyco_hydro_35"/>
    <property type="match status" value="1"/>
</dbReference>
<organism evidence="11 12">
    <name type="scientific">Aspergillus mulundensis</name>
    <dbReference type="NCBI Taxonomy" id="1810919"/>
    <lineage>
        <taxon>Eukaryota</taxon>
        <taxon>Fungi</taxon>
        <taxon>Dikarya</taxon>
        <taxon>Ascomycota</taxon>
        <taxon>Pezizomycotina</taxon>
        <taxon>Eurotiomycetes</taxon>
        <taxon>Eurotiomycetidae</taxon>
        <taxon>Eurotiales</taxon>
        <taxon>Aspergillaceae</taxon>
        <taxon>Aspergillus</taxon>
        <taxon>Aspergillus subgen. Nidulantes</taxon>
    </lineage>
</organism>
<dbReference type="Pfam" id="PF10435">
    <property type="entry name" value="BetaGal_dom2"/>
    <property type="match status" value="1"/>
</dbReference>
<feature type="domain" description="Beta-galactosidase" evidence="10">
    <location>
        <begin position="325"/>
        <end position="507"/>
    </location>
</feature>
<comment type="similarity">
    <text evidence="3 9">Belongs to the glycosyl hydrolase 35 family.</text>
</comment>
<evidence type="ECO:0000256" key="3">
    <source>
        <dbReference type="ARBA" id="ARBA00009809"/>
    </source>
</evidence>
<dbReference type="InterPro" id="IPR017853">
    <property type="entry name" value="GH"/>
</dbReference>
<keyword evidence="7" id="KW-0325">Glycoprotein</keyword>
<evidence type="ECO:0000256" key="9">
    <source>
        <dbReference type="RuleBase" id="RU003679"/>
    </source>
</evidence>
<evidence type="ECO:0000256" key="2">
    <source>
        <dbReference type="ARBA" id="ARBA00002691"/>
    </source>
</evidence>
<dbReference type="EMBL" id="PVWQ01000010">
    <property type="protein sequence ID" value="RDW70923.1"/>
    <property type="molecule type" value="Genomic_DNA"/>
</dbReference>
<accession>A0A3D8RA37</accession>
<dbReference type="Pfam" id="PF13363">
    <property type="entry name" value="BetaGal_dom3"/>
    <property type="match status" value="1"/>
</dbReference>
<dbReference type="PRINTS" id="PR00742">
    <property type="entry name" value="GLHYDRLASE35"/>
</dbReference>
<evidence type="ECO:0000313" key="12">
    <source>
        <dbReference type="Proteomes" id="UP000256690"/>
    </source>
</evidence>
<dbReference type="AlphaFoldDB" id="A0A3D8RA37"/>
<evidence type="ECO:0000256" key="5">
    <source>
        <dbReference type="ARBA" id="ARBA00022729"/>
    </source>
</evidence>
<evidence type="ECO:0000256" key="1">
    <source>
        <dbReference type="ARBA" id="ARBA00001412"/>
    </source>
</evidence>
<evidence type="ECO:0000256" key="4">
    <source>
        <dbReference type="ARBA" id="ARBA00012756"/>
    </source>
</evidence>
<name>A0A3D8RA37_9EURO</name>
<dbReference type="Proteomes" id="UP000256690">
    <property type="component" value="Unassembled WGS sequence"/>
</dbReference>
<comment type="caution">
    <text evidence="11">The sequence shown here is derived from an EMBL/GenBank/DDBJ whole genome shotgun (WGS) entry which is preliminary data.</text>
</comment>
<keyword evidence="8" id="KW-0326">Glycosidase</keyword>
<gene>
    <name evidence="11" type="ORF">DSM5745_08434</name>
</gene>
<protein>
    <recommendedName>
        <fullName evidence="4">beta-galactosidase</fullName>
        <ecNumber evidence="4">3.2.1.23</ecNumber>
    </recommendedName>
</protein>
<dbReference type="OrthoDB" id="1657402at2759"/>
<dbReference type="SMART" id="SM01029">
    <property type="entry name" value="BetaGal_dom2"/>
    <property type="match status" value="1"/>
</dbReference>
<dbReference type="PANTHER" id="PTHR23421">
    <property type="entry name" value="BETA-GALACTOSIDASE RELATED"/>
    <property type="match status" value="1"/>
</dbReference>
<dbReference type="GeneID" id="38118804"/>
<reference evidence="11 12" key="1">
    <citation type="journal article" date="2018" name="IMA Fungus">
        <title>IMA Genome-F 9: Draft genome sequence of Annulohypoxylon stygium, Aspergillus mulundensis, Berkeleyomyces basicola (syn. Thielaviopsis basicola), Ceratocystis smalleyi, two Cercospora beticola strains, Coleophoma cylindrospora, Fusarium fracticaudum, Phialophora cf. hyalina, and Morchella septimelata.</title>
        <authorList>
            <person name="Wingfield B.D."/>
            <person name="Bills G.F."/>
            <person name="Dong Y."/>
            <person name="Huang W."/>
            <person name="Nel W.J."/>
            <person name="Swalarsk-Parry B.S."/>
            <person name="Vaghefi N."/>
            <person name="Wilken P.M."/>
            <person name="An Z."/>
            <person name="de Beer Z.W."/>
            <person name="De Vos L."/>
            <person name="Chen L."/>
            <person name="Duong T.A."/>
            <person name="Gao Y."/>
            <person name="Hammerbacher A."/>
            <person name="Kikkert J.R."/>
            <person name="Li Y."/>
            <person name="Li H."/>
            <person name="Li K."/>
            <person name="Li Q."/>
            <person name="Liu X."/>
            <person name="Ma X."/>
            <person name="Naidoo K."/>
            <person name="Pethybridge S.J."/>
            <person name="Sun J."/>
            <person name="Steenkamp E.T."/>
            <person name="van der Nest M.A."/>
            <person name="van Wyk S."/>
            <person name="Wingfield M.J."/>
            <person name="Xiong C."/>
            <person name="Yue Q."/>
            <person name="Zhang X."/>
        </authorList>
    </citation>
    <scope>NUCLEOTIDE SEQUENCE [LARGE SCALE GENOMIC DNA]</scope>
    <source>
        <strain evidence="11 12">DSM 5745</strain>
    </source>
</reference>
<proteinExistence type="inferred from homology"/>
<dbReference type="InterPro" id="IPR025300">
    <property type="entry name" value="BetaGal_jelly_roll_dom"/>
</dbReference>
<evidence type="ECO:0000259" key="10">
    <source>
        <dbReference type="SMART" id="SM01029"/>
    </source>
</evidence>
<dbReference type="Gene3D" id="3.20.20.80">
    <property type="entry name" value="Glycosidases"/>
    <property type="match status" value="1"/>
</dbReference>
<keyword evidence="5" id="KW-0732">Signal</keyword>
<dbReference type="SUPFAM" id="SSF51011">
    <property type="entry name" value="Glycosyl hydrolase domain"/>
    <property type="match status" value="1"/>
</dbReference>
<dbReference type="InterPro" id="IPR001944">
    <property type="entry name" value="Glycoside_Hdrlase_35"/>
</dbReference>
<dbReference type="EC" id="3.2.1.23" evidence="4"/>
<dbReference type="InterPro" id="IPR008979">
    <property type="entry name" value="Galactose-bd-like_sf"/>
</dbReference>
<dbReference type="InterPro" id="IPR036833">
    <property type="entry name" value="BetaGal_dom3_sf"/>
</dbReference>
<dbReference type="SUPFAM" id="SSF49785">
    <property type="entry name" value="Galactose-binding domain-like"/>
    <property type="match status" value="2"/>
</dbReference>
<keyword evidence="6" id="KW-0378">Hydrolase</keyword>
<evidence type="ECO:0000256" key="6">
    <source>
        <dbReference type="ARBA" id="ARBA00022801"/>
    </source>
</evidence>
<dbReference type="STRING" id="1810919.A0A3D8RA37"/>
<dbReference type="Gene3D" id="2.102.20.10">
    <property type="entry name" value="Beta-galactosidase, domain 2"/>
    <property type="match status" value="1"/>
</dbReference>
<dbReference type="SUPFAM" id="SSF117100">
    <property type="entry name" value="Beta-galactosidase LacA, domain 3"/>
    <property type="match status" value="1"/>
</dbReference>
<dbReference type="Gene3D" id="2.60.390.10">
    <property type="entry name" value="Beta-galactosidase, domain 3"/>
    <property type="match status" value="1"/>
</dbReference>
<dbReference type="Gene3D" id="2.60.120.260">
    <property type="entry name" value="Galactose-binding domain-like"/>
    <property type="match status" value="2"/>
</dbReference>
<comment type="catalytic activity">
    <reaction evidence="1">
        <text>Hydrolysis of terminal non-reducing beta-D-galactose residues in beta-D-galactosides.</text>
        <dbReference type="EC" id="3.2.1.23"/>
    </reaction>
</comment>
<evidence type="ECO:0000256" key="7">
    <source>
        <dbReference type="ARBA" id="ARBA00023180"/>
    </source>
</evidence>
<dbReference type="SUPFAM" id="SSF51445">
    <property type="entry name" value="(Trans)glycosidases"/>
    <property type="match status" value="1"/>
</dbReference>
<dbReference type="FunFam" id="2.102.20.10:FF:000001">
    <property type="entry name" value="Beta-galactosidase A"/>
    <property type="match status" value="1"/>
</dbReference>
<evidence type="ECO:0000256" key="8">
    <source>
        <dbReference type="ARBA" id="ARBA00023295"/>
    </source>
</evidence>
<dbReference type="InterPro" id="IPR031330">
    <property type="entry name" value="Gly_Hdrlase_35_cat"/>
</dbReference>
<dbReference type="Pfam" id="PF13364">
    <property type="entry name" value="BetaGal_ABD2"/>
    <property type="match status" value="2"/>
</dbReference>
<dbReference type="InterPro" id="IPR018954">
    <property type="entry name" value="Betagal_dom2"/>
</dbReference>